<protein>
    <submittedName>
        <fullName evidence="2">Uncharacterized protein</fullName>
    </submittedName>
</protein>
<evidence type="ECO:0000256" key="1">
    <source>
        <dbReference type="SAM" id="MobiDB-lite"/>
    </source>
</evidence>
<name>A0A6C0HP82_9ZZZZ</name>
<proteinExistence type="predicted"/>
<sequence>MAYNSKPSIHFCETGSLEPGEVFNQDIHNLGETPEARCSKYYPEYNPETTPERIGGKSRKHRRKSKKSRKPRRKSKKSRKSRRK</sequence>
<reference evidence="2" key="1">
    <citation type="journal article" date="2020" name="Nature">
        <title>Giant virus diversity and host interactions through global metagenomics.</title>
        <authorList>
            <person name="Schulz F."/>
            <person name="Roux S."/>
            <person name="Paez-Espino D."/>
            <person name="Jungbluth S."/>
            <person name="Walsh D.A."/>
            <person name="Denef V.J."/>
            <person name="McMahon K.D."/>
            <person name="Konstantinidis K.T."/>
            <person name="Eloe-Fadrosh E.A."/>
            <person name="Kyrpides N.C."/>
            <person name="Woyke T."/>
        </authorList>
    </citation>
    <scope>NUCLEOTIDE SEQUENCE</scope>
    <source>
        <strain evidence="2">GVMAG-M-3300023184-165</strain>
    </source>
</reference>
<dbReference type="EMBL" id="MN740002">
    <property type="protein sequence ID" value="QHT82491.1"/>
    <property type="molecule type" value="Genomic_DNA"/>
</dbReference>
<organism evidence="2">
    <name type="scientific">viral metagenome</name>
    <dbReference type="NCBI Taxonomy" id="1070528"/>
    <lineage>
        <taxon>unclassified sequences</taxon>
        <taxon>metagenomes</taxon>
        <taxon>organismal metagenomes</taxon>
    </lineage>
</organism>
<feature type="compositionally biased region" description="Basic residues" evidence="1">
    <location>
        <begin position="56"/>
        <end position="84"/>
    </location>
</feature>
<evidence type="ECO:0000313" key="2">
    <source>
        <dbReference type="EMBL" id="QHT82491.1"/>
    </source>
</evidence>
<accession>A0A6C0HP82</accession>
<dbReference type="AlphaFoldDB" id="A0A6C0HP82"/>
<feature type="region of interest" description="Disordered" evidence="1">
    <location>
        <begin position="24"/>
        <end position="84"/>
    </location>
</feature>